<protein>
    <submittedName>
        <fullName evidence="1">Uncharacterized protein</fullName>
    </submittedName>
</protein>
<proteinExistence type="predicted"/>
<gene>
    <name evidence="1" type="ORF">HD842_000765</name>
</gene>
<accession>A0A7W9U8I9</accession>
<evidence type="ECO:0000313" key="2">
    <source>
        <dbReference type="Proteomes" id="UP000540787"/>
    </source>
</evidence>
<dbReference type="Proteomes" id="UP000540787">
    <property type="component" value="Unassembled WGS sequence"/>
</dbReference>
<dbReference type="AlphaFoldDB" id="A0A7W9U8I9"/>
<keyword evidence="2" id="KW-1185">Reference proteome</keyword>
<organism evidence="1 2">
    <name type="scientific">Massilia aurea</name>
    <dbReference type="NCBI Taxonomy" id="373040"/>
    <lineage>
        <taxon>Bacteria</taxon>
        <taxon>Pseudomonadati</taxon>
        <taxon>Pseudomonadota</taxon>
        <taxon>Betaproteobacteria</taxon>
        <taxon>Burkholderiales</taxon>
        <taxon>Oxalobacteraceae</taxon>
        <taxon>Telluria group</taxon>
        <taxon>Massilia</taxon>
    </lineage>
</organism>
<comment type="caution">
    <text evidence="1">The sequence shown here is derived from an EMBL/GenBank/DDBJ whole genome shotgun (WGS) entry which is preliminary data.</text>
</comment>
<sequence length="126" mass="14183">MASIPISMTNDEPLRNSDLIAFHEATGCPVMTAKAALSAMEPLLRSRVLRATQDQSGQSRLHDPIEDEPALCERIRAAKEEAEIVAGPTSRRSQCHQVWFEQERILAEQGITWFSPAVMNPWMFFD</sequence>
<evidence type="ECO:0000313" key="1">
    <source>
        <dbReference type="EMBL" id="MBB6132654.1"/>
    </source>
</evidence>
<dbReference type="EMBL" id="JACHBX010000001">
    <property type="protein sequence ID" value="MBB6132654.1"/>
    <property type="molecule type" value="Genomic_DNA"/>
</dbReference>
<reference evidence="1 2" key="1">
    <citation type="submission" date="2020-08" db="EMBL/GenBank/DDBJ databases">
        <title>The Agave Microbiome: Exploring the role of microbial communities in plant adaptations to desert environments.</title>
        <authorList>
            <person name="Partida-Martinez L.P."/>
        </authorList>
    </citation>
    <scope>NUCLEOTIDE SEQUENCE [LARGE SCALE GENOMIC DNA]</scope>
    <source>
        <strain evidence="1 2">AT3.2</strain>
    </source>
</reference>
<name>A0A7W9U8I9_9BURK</name>